<proteinExistence type="predicted"/>
<evidence type="ECO:0000256" key="5">
    <source>
        <dbReference type="ARBA" id="ARBA00023136"/>
    </source>
</evidence>
<sequence>MARVVLSGMALIAATYGLARFGYGLFLPRLEEAFTLGPAVSGTVQAGSFLAYCLCALTASRMGSRPRAVVAWAGVTACVGSLGVALAPSAVILALSVVVAGAGAGFATPGLVSVVERNVAPERQETAQTIVNAGTGAGIVLAGGMALVAGSQWRLAWVAIAAVSAVATVASLRADRAGGGERKRSSGVARGELGQLARPLSAAVLAGCSSAAVWTFGRSLMAGSASDGGSIAAWMVLGACGVLGAVAGPLVQTWDLRTAWALTCGAMAAATVTLGLVPSGVPAVVAVGVFGATYTAMSGVLIVWAVRVLPRSSAAGTVVLFIALALGQAAGSVLVGALLGATSAAVAFSVAGAVGVVATLVVVMQRERRTAAAVG</sequence>
<feature type="transmembrane region" description="Helical" evidence="6">
    <location>
        <begin position="318"/>
        <end position="339"/>
    </location>
</feature>
<comment type="caution">
    <text evidence="7">The sequence shown here is derived from an EMBL/GenBank/DDBJ whole genome shotgun (WGS) entry which is preliminary data.</text>
</comment>
<reference evidence="7 8" key="1">
    <citation type="submission" date="2020-08" db="EMBL/GenBank/DDBJ databases">
        <title>A Genomic Blueprint of the Chicken Gut Microbiome.</title>
        <authorList>
            <person name="Gilroy R."/>
            <person name="Ravi A."/>
            <person name="Getino M."/>
            <person name="Pursley I."/>
            <person name="Horton D.L."/>
            <person name="Alikhan N.-F."/>
            <person name="Baker D."/>
            <person name="Gharbi K."/>
            <person name="Hall N."/>
            <person name="Watson M."/>
            <person name="Adriaenssens E.M."/>
            <person name="Foster-Nyarko E."/>
            <person name="Jarju S."/>
            <person name="Secka A."/>
            <person name="Antonio M."/>
            <person name="Oren A."/>
            <person name="Chaudhuri R."/>
            <person name="La Ragione R.M."/>
            <person name="Hildebrand F."/>
            <person name="Pallen M.J."/>
        </authorList>
    </citation>
    <scope>NUCLEOTIDE SEQUENCE [LARGE SCALE GENOMIC DNA]</scope>
    <source>
        <strain evidence="7 8">Sa1BUA1</strain>
    </source>
</reference>
<feature type="transmembrane region" description="Helical" evidence="6">
    <location>
        <begin position="345"/>
        <end position="363"/>
    </location>
</feature>
<dbReference type="InterPro" id="IPR050189">
    <property type="entry name" value="MFS_Efflux_Transporters"/>
</dbReference>
<feature type="transmembrane region" description="Helical" evidence="6">
    <location>
        <begin position="231"/>
        <end position="251"/>
    </location>
</feature>
<feature type="transmembrane region" description="Helical" evidence="6">
    <location>
        <begin position="69"/>
        <end position="87"/>
    </location>
</feature>
<dbReference type="RefSeq" id="WP_251840367.1">
    <property type="nucleotide sequence ID" value="NZ_JACSPO010000009.1"/>
</dbReference>
<evidence type="ECO:0000256" key="6">
    <source>
        <dbReference type="SAM" id="Phobius"/>
    </source>
</evidence>
<feature type="transmembrane region" description="Helical" evidence="6">
    <location>
        <begin position="155"/>
        <end position="175"/>
    </location>
</feature>
<dbReference type="EMBL" id="JACSPO010000009">
    <property type="protein sequence ID" value="MBD8063271.1"/>
    <property type="molecule type" value="Genomic_DNA"/>
</dbReference>
<feature type="transmembrane region" description="Helical" evidence="6">
    <location>
        <begin position="35"/>
        <end position="57"/>
    </location>
</feature>
<organism evidence="7 8">
    <name type="scientific">Oceanitalea stevensii</name>
    <dbReference type="NCBI Taxonomy" id="2763072"/>
    <lineage>
        <taxon>Bacteria</taxon>
        <taxon>Bacillati</taxon>
        <taxon>Actinomycetota</taxon>
        <taxon>Actinomycetes</taxon>
        <taxon>Micrococcales</taxon>
        <taxon>Bogoriellaceae</taxon>
        <taxon>Georgenia</taxon>
    </lineage>
</organism>
<keyword evidence="5 6" id="KW-0472">Membrane</keyword>
<dbReference type="Pfam" id="PF07690">
    <property type="entry name" value="MFS_1"/>
    <property type="match status" value="1"/>
</dbReference>
<feature type="transmembrane region" description="Helical" evidence="6">
    <location>
        <begin position="196"/>
        <end position="216"/>
    </location>
</feature>
<keyword evidence="3 6" id="KW-0812">Transmembrane</keyword>
<accession>A0ABR8Z5N9</accession>
<dbReference type="PANTHER" id="PTHR43124">
    <property type="entry name" value="PURINE EFFLUX PUMP PBUE"/>
    <property type="match status" value="1"/>
</dbReference>
<evidence type="ECO:0000256" key="3">
    <source>
        <dbReference type="ARBA" id="ARBA00022692"/>
    </source>
</evidence>
<comment type="subcellular location">
    <subcellularLocation>
        <location evidence="1">Cell membrane</location>
        <topology evidence="1">Multi-pass membrane protein</topology>
    </subcellularLocation>
</comment>
<gene>
    <name evidence="7" type="ORF">H9624_13180</name>
</gene>
<evidence type="ECO:0000313" key="7">
    <source>
        <dbReference type="EMBL" id="MBD8063271.1"/>
    </source>
</evidence>
<dbReference type="InterPro" id="IPR011701">
    <property type="entry name" value="MFS"/>
</dbReference>
<dbReference type="Gene3D" id="1.20.1250.20">
    <property type="entry name" value="MFS general substrate transporter like domains"/>
    <property type="match status" value="1"/>
</dbReference>
<dbReference type="Proteomes" id="UP000661894">
    <property type="component" value="Unassembled WGS sequence"/>
</dbReference>
<feature type="transmembrane region" description="Helical" evidence="6">
    <location>
        <begin position="93"/>
        <end position="115"/>
    </location>
</feature>
<feature type="transmembrane region" description="Helical" evidence="6">
    <location>
        <begin position="283"/>
        <end position="306"/>
    </location>
</feature>
<feature type="transmembrane region" description="Helical" evidence="6">
    <location>
        <begin position="258"/>
        <end position="277"/>
    </location>
</feature>
<name>A0ABR8Z5N9_9MICO</name>
<keyword evidence="2" id="KW-1003">Cell membrane</keyword>
<evidence type="ECO:0000256" key="2">
    <source>
        <dbReference type="ARBA" id="ARBA00022475"/>
    </source>
</evidence>
<protein>
    <submittedName>
        <fullName evidence="7">MFS transporter</fullName>
    </submittedName>
</protein>
<dbReference type="SUPFAM" id="SSF103473">
    <property type="entry name" value="MFS general substrate transporter"/>
    <property type="match status" value="1"/>
</dbReference>
<keyword evidence="4 6" id="KW-1133">Transmembrane helix</keyword>
<evidence type="ECO:0000256" key="1">
    <source>
        <dbReference type="ARBA" id="ARBA00004651"/>
    </source>
</evidence>
<dbReference type="PANTHER" id="PTHR43124:SF10">
    <property type="entry name" value="PURINE EFFLUX PUMP PBUE"/>
    <property type="match status" value="1"/>
</dbReference>
<evidence type="ECO:0000313" key="8">
    <source>
        <dbReference type="Proteomes" id="UP000661894"/>
    </source>
</evidence>
<keyword evidence="8" id="KW-1185">Reference proteome</keyword>
<dbReference type="InterPro" id="IPR036259">
    <property type="entry name" value="MFS_trans_sf"/>
</dbReference>
<feature type="transmembrane region" description="Helical" evidence="6">
    <location>
        <begin position="127"/>
        <end position="149"/>
    </location>
</feature>
<evidence type="ECO:0000256" key="4">
    <source>
        <dbReference type="ARBA" id="ARBA00022989"/>
    </source>
</evidence>